<dbReference type="EMBL" id="HBKR01016637">
    <property type="protein sequence ID" value="CAE2304732.1"/>
    <property type="molecule type" value="Transcribed_RNA"/>
</dbReference>
<gene>
    <name evidence="2" type="ORF">NAES01612_LOCUS10998</name>
</gene>
<evidence type="ECO:0000256" key="1">
    <source>
        <dbReference type="SAM" id="MobiDB-lite"/>
    </source>
</evidence>
<reference evidence="2" key="1">
    <citation type="submission" date="2021-01" db="EMBL/GenBank/DDBJ databases">
        <authorList>
            <person name="Corre E."/>
            <person name="Pelletier E."/>
            <person name="Niang G."/>
            <person name="Scheremetjew M."/>
            <person name="Finn R."/>
            <person name="Kale V."/>
            <person name="Holt S."/>
            <person name="Cochrane G."/>
            <person name="Meng A."/>
            <person name="Brown T."/>
            <person name="Cohen L."/>
        </authorList>
    </citation>
    <scope>NUCLEOTIDE SEQUENCE</scope>
    <source>
        <strain evidence="2">SoJaBio B1-5/56/2</strain>
    </source>
</reference>
<sequence length="236" mass="27545">MSQAKQESVQQEKKRKEREEGLEDLEQKKKKKKVQGKKSTEEKEKEKEDDKQSIMATQPSLVEVKKYIKQQKLPKGACLRDLTSGSSKIRSLTKSEKGSIKTDTRFEGKDYKYVTTTWLRMEIDNGQQLLIPKGFLMDGASGVGYDKWGVKGWVAHDWMYSYHYDAVGNKISKFQADRVLNYDAWWLSHRVLATWLFGKWAWKSSGKRGPEFLTATEKKAWEDHRDCVRNARRTRL</sequence>
<dbReference type="AlphaFoldDB" id="A0A7S4KT14"/>
<accession>A0A7S4KT14</accession>
<feature type="compositionally biased region" description="Basic and acidic residues" evidence="1">
    <location>
        <begin position="38"/>
        <end position="52"/>
    </location>
</feature>
<evidence type="ECO:0000313" key="2">
    <source>
        <dbReference type="EMBL" id="CAE2304732.1"/>
    </source>
</evidence>
<organism evidence="2">
    <name type="scientific">Paramoeba aestuarina</name>
    <dbReference type="NCBI Taxonomy" id="180227"/>
    <lineage>
        <taxon>Eukaryota</taxon>
        <taxon>Amoebozoa</taxon>
        <taxon>Discosea</taxon>
        <taxon>Flabellinia</taxon>
        <taxon>Dactylopodida</taxon>
        <taxon>Paramoebidae</taxon>
        <taxon>Paramoeba</taxon>
    </lineage>
</organism>
<name>A0A7S4KT14_9EUKA</name>
<proteinExistence type="predicted"/>
<feature type="region of interest" description="Disordered" evidence="1">
    <location>
        <begin position="1"/>
        <end position="57"/>
    </location>
</feature>
<protein>
    <submittedName>
        <fullName evidence="2">Uncharacterized protein</fullName>
    </submittedName>
</protein>
<feature type="compositionally biased region" description="Basic and acidic residues" evidence="1">
    <location>
        <begin position="10"/>
        <end position="19"/>
    </location>
</feature>